<reference evidence="8 9" key="1">
    <citation type="journal article" date="2008" name="Nature">
        <title>The Trichoplax genome and the nature of placozoans.</title>
        <authorList>
            <person name="Srivastava M."/>
            <person name="Begovic E."/>
            <person name="Chapman J."/>
            <person name="Putnam N.H."/>
            <person name="Hellsten U."/>
            <person name="Kawashima T."/>
            <person name="Kuo A."/>
            <person name="Mitros T."/>
            <person name="Salamov A."/>
            <person name="Carpenter M.L."/>
            <person name="Signorovitch A.Y."/>
            <person name="Moreno M.A."/>
            <person name="Kamm K."/>
            <person name="Grimwood J."/>
            <person name="Schmutz J."/>
            <person name="Shapiro H."/>
            <person name="Grigoriev I.V."/>
            <person name="Buss L.W."/>
            <person name="Schierwater B."/>
            <person name="Dellaporta S.L."/>
            <person name="Rokhsar D.S."/>
        </authorList>
    </citation>
    <scope>NUCLEOTIDE SEQUENCE [LARGE SCALE GENOMIC DNA]</scope>
    <source>
        <strain evidence="8 9">Grell-BS-1999</strain>
    </source>
</reference>
<dbReference type="PROSITE" id="PS00134">
    <property type="entry name" value="TRYPSIN_HIS"/>
    <property type="match status" value="1"/>
</dbReference>
<dbReference type="STRING" id="10228.B3S5K1"/>
<dbReference type="InterPro" id="IPR043504">
    <property type="entry name" value="Peptidase_S1_PA_chymotrypsin"/>
</dbReference>
<dbReference type="PANTHER" id="PTHR24276">
    <property type="entry name" value="POLYSERASE-RELATED"/>
    <property type="match status" value="1"/>
</dbReference>
<keyword evidence="4" id="KW-1015">Disulfide bond</keyword>
<dbReference type="InParanoid" id="B3S5K1"/>
<dbReference type="CTD" id="6756710"/>
<dbReference type="InterPro" id="IPR001314">
    <property type="entry name" value="Peptidase_S1A"/>
</dbReference>
<evidence type="ECO:0000313" key="9">
    <source>
        <dbReference type="Proteomes" id="UP000009022"/>
    </source>
</evidence>
<feature type="domain" description="Peptidase S1" evidence="7">
    <location>
        <begin position="39"/>
        <end position="262"/>
    </location>
</feature>
<dbReference type="AlphaFoldDB" id="B3S5K1"/>
<evidence type="ECO:0000256" key="1">
    <source>
        <dbReference type="ARBA" id="ARBA00004613"/>
    </source>
</evidence>
<accession>B3S5K1</accession>
<dbReference type="KEGG" id="tad:TRIADDRAFT_63128"/>
<dbReference type="SMART" id="SM00020">
    <property type="entry name" value="Tryp_SPc"/>
    <property type="match status" value="1"/>
</dbReference>
<keyword evidence="5" id="KW-0645">Protease</keyword>
<gene>
    <name evidence="8" type="ORF">TRIADDRAFT_63128</name>
</gene>
<dbReference type="GO" id="GO:0004252">
    <property type="term" value="F:serine-type endopeptidase activity"/>
    <property type="evidence" value="ECO:0000318"/>
    <property type="project" value="GO_Central"/>
</dbReference>
<evidence type="ECO:0000256" key="3">
    <source>
        <dbReference type="ARBA" id="ARBA00022525"/>
    </source>
</evidence>
<organism evidence="8 9">
    <name type="scientific">Trichoplax adhaerens</name>
    <name type="common">Trichoplax reptans</name>
    <dbReference type="NCBI Taxonomy" id="10228"/>
    <lineage>
        <taxon>Eukaryota</taxon>
        <taxon>Metazoa</taxon>
        <taxon>Placozoa</taxon>
        <taxon>Uniplacotomia</taxon>
        <taxon>Trichoplacea</taxon>
        <taxon>Trichoplacidae</taxon>
        <taxon>Trichoplax</taxon>
    </lineage>
</organism>
<dbReference type="InterPro" id="IPR033116">
    <property type="entry name" value="TRYPSIN_SER"/>
</dbReference>
<keyword evidence="3" id="KW-0964">Secreted</keyword>
<dbReference type="PROSITE" id="PS50240">
    <property type="entry name" value="TRYPSIN_DOM"/>
    <property type="match status" value="1"/>
</dbReference>
<dbReference type="GeneID" id="6756710"/>
<dbReference type="CDD" id="cd00190">
    <property type="entry name" value="Tryp_SPc"/>
    <property type="match status" value="1"/>
</dbReference>
<protein>
    <recommendedName>
        <fullName evidence="7">Peptidase S1 domain-containing protein</fullName>
    </recommendedName>
</protein>
<evidence type="ECO:0000256" key="5">
    <source>
        <dbReference type="RuleBase" id="RU363034"/>
    </source>
</evidence>
<dbReference type="Pfam" id="PF00089">
    <property type="entry name" value="Trypsin"/>
    <property type="match status" value="1"/>
</dbReference>
<dbReference type="InterPro" id="IPR001254">
    <property type="entry name" value="Trypsin_dom"/>
</dbReference>
<evidence type="ECO:0000256" key="4">
    <source>
        <dbReference type="ARBA" id="ARBA00023157"/>
    </source>
</evidence>
<keyword evidence="9" id="KW-1185">Reference proteome</keyword>
<sequence>MKILVVIALFACATAFRLPPAYKQVPQEPRFENDEDDKIVGGYEAKKHEFPFIISLQRYGSHFCGGSIVSSTKVLTAAHCTRAVSYWQITANAGRHNVRTSESTGQSKSASSMSEHWGYNSNTYRYDVAVVRLSSAFKFNSYVKTVTLSSSNPSSGTRVTVAGWGTLSSGGSSPSKLQKVDVYVDSYSSCNSDYSGIIDDYTMLCASSGGKDSCQGDSGGPLVRAGTSTQVGVVSWGYGCADSRYPGVYAKVAATRSWINSQ</sequence>
<evidence type="ECO:0000256" key="2">
    <source>
        <dbReference type="ARBA" id="ARBA00007664"/>
    </source>
</evidence>
<keyword evidence="6" id="KW-0732">Signal</keyword>
<dbReference type="FunFam" id="2.40.10.10:FF:000047">
    <property type="entry name" value="Trypsin eta"/>
    <property type="match status" value="1"/>
</dbReference>
<dbReference type="InterPro" id="IPR009003">
    <property type="entry name" value="Peptidase_S1_PA"/>
</dbReference>
<dbReference type="RefSeq" id="XP_002115604.1">
    <property type="nucleotide sequence ID" value="XM_002115568.1"/>
</dbReference>
<evidence type="ECO:0000259" key="7">
    <source>
        <dbReference type="PROSITE" id="PS50240"/>
    </source>
</evidence>
<dbReference type="eggNOG" id="KOG3627">
    <property type="taxonomic scope" value="Eukaryota"/>
</dbReference>
<dbReference type="Proteomes" id="UP000009022">
    <property type="component" value="Unassembled WGS sequence"/>
</dbReference>
<dbReference type="InterPro" id="IPR050430">
    <property type="entry name" value="Peptidase_S1"/>
</dbReference>
<dbReference type="EMBL" id="DS985251">
    <property type="protein sequence ID" value="EDV21967.1"/>
    <property type="molecule type" value="Genomic_DNA"/>
</dbReference>
<keyword evidence="5" id="KW-0378">Hydrolase</keyword>
<comment type="similarity">
    <text evidence="2">Belongs to the peptidase S1 family.</text>
</comment>
<dbReference type="GO" id="GO:0051604">
    <property type="term" value="P:protein maturation"/>
    <property type="evidence" value="ECO:0007669"/>
    <property type="project" value="UniProtKB-ARBA"/>
</dbReference>
<dbReference type="GO" id="GO:0005576">
    <property type="term" value="C:extracellular region"/>
    <property type="evidence" value="ECO:0007669"/>
    <property type="project" value="UniProtKB-SubCell"/>
</dbReference>
<feature type="chain" id="PRO_5012655180" description="Peptidase S1 domain-containing protein" evidence="6">
    <location>
        <begin position="16"/>
        <end position="262"/>
    </location>
</feature>
<dbReference type="PRINTS" id="PR00722">
    <property type="entry name" value="CHYMOTRYPSIN"/>
</dbReference>
<dbReference type="SUPFAM" id="SSF50494">
    <property type="entry name" value="Trypsin-like serine proteases"/>
    <property type="match status" value="1"/>
</dbReference>
<proteinExistence type="inferred from homology"/>
<comment type="subcellular location">
    <subcellularLocation>
        <location evidence="1">Secreted</location>
    </subcellularLocation>
</comment>
<evidence type="ECO:0000256" key="6">
    <source>
        <dbReference type="SAM" id="SignalP"/>
    </source>
</evidence>
<name>B3S5K1_TRIAD</name>
<dbReference type="PROSITE" id="PS00135">
    <property type="entry name" value="TRYPSIN_SER"/>
    <property type="match status" value="1"/>
</dbReference>
<keyword evidence="5" id="KW-0720">Serine protease</keyword>
<evidence type="ECO:0000313" key="8">
    <source>
        <dbReference type="EMBL" id="EDV21967.1"/>
    </source>
</evidence>
<dbReference type="GO" id="GO:0006508">
    <property type="term" value="P:proteolysis"/>
    <property type="evidence" value="ECO:0007669"/>
    <property type="project" value="UniProtKB-KW"/>
</dbReference>
<dbReference type="HOGENOM" id="CLU_006842_7_5_1"/>
<feature type="signal peptide" evidence="6">
    <location>
        <begin position="1"/>
        <end position="15"/>
    </location>
</feature>
<dbReference type="Gene3D" id="2.40.10.10">
    <property type="entry name" value="Trypsin-like serine proteases"/>
    <property type="match status" value="1"/>
</dbReference>
<dbReference type="OrthoDB" id="10059102at2759"/>
<dbReference type="PANTHER" id="PTHR24276:SF98">
    <property type="entry name" value="FI18310P1-RELATED"/>
    <property type="match status" value="1"/>
</dbReference>
<dbReference type="InterPro" id="IPR018114">
    <property type="entry name" value="TRYPSIN_HIS"/>
</dbReference>
<dbReference type="PhylomeDB" id="B3S5K1"/>
<dbReference type="MEROPS" id="S01.110"/>